<dbReference type="PANTHER" id="PTHR31845">
    <property type="entry name" value="FINGER DOMAIN PROTEIN, PUTATIVE-RELATED"/>
    <property type="match status" value="1"/>
</dbReference>
<dbReference type="GO" id="GO:0008270">
    <property type="term" value="F:zinc ion binding"/>
    <property type="evidence" value="ECO:0007669"/>
    <property type="project" value="InterPro"/>
</dbReference>
<dbReference type="CDD" id="cd00067">
    <property type="entry name" value="GAL4"/>
    <property type="match status" value="1"/>
</dbReference>
<evidence type="ECO:0000256" key="5">
    <source>
        <dbReference type="ARBA" id="ARBA00023242"/>
    </source>
</evidence>
<evidence type="ECO:0000256" key="6">
    <source>
        <dbReference type="SAM" id="MobiDB-lite"/>
    </source>
</evidence>
<organism evidence="9">
    <name type="scientific">Blastobotrys adeninivorans</name>
    <name type="common">Yeast</name>
    <name type="synonym">Arxula adeninivorans</name>
    <dbReference type="NCBI Taxonomy" id="409370"/>
    <lineage>
        <taxon>Eukaryota</taxon>
        <taxon>Fungi</taxon>
        <taxon>Dikarya</taxon>
        <taxon>Ascomycota</taxon>
        <taxon>Saccharomycotina</taxon>
        <taxon>Dipodascomycetes</taxon>
        <taxon>Dipodascales</taxon>
        <taxon>Trichomonascaceae</taxon>
        <taxon>Blastobotrys</taxon>
    </lineage>
</organism>
<feature type="region of interest" description="Disordered" evidence="6">
    <location>
        <begin position="133"/>
        <end position="180"/>
    </location>
</feature>
<feature type="compositionally biased region" description="Low complexity" evidence="6">
    <location>
        <begin position="162"/>
        <end position="177"/>
    </location>
</feature>
<dbReference type="PANTHER" id="PTHR31845:SF17">
    <property type="entry name" value="ZN(II)2CYS6 TRANSCRIPTION FACTOR (EUROFUNG)"/>
    <property type="match status" value="1"/>
</dbReference>
<feature type="compositionally biased region" description="Polar residues" evidence="6">
    <location>
        <begin position="8"/>
        <end position="19"/>
    </location>
</feature>
<evidence type="ECO:0000256" key="7">
    <source>
        <dbReference type="SAM" id="Phobius"/>
    </source>
</evidence>
<protein>
    <submittedName>
        <fullName evidence="9">ARAD1D31724p</fullName>
    </submittedName>
</protein>
<dbReference type="EMBL" id="HG937694">
    <property type="protein sequence ID" value="CDP38306.1"/>
    <property type="molecule type" value="Genomic_DNA"/>
</dbReference>
<dbReference type="Pfam" id="PF00172">
    <property type="entry name" value="Zn_clus"/>
    <property type="match status" value="1"/>
</dbReference>
<comment type="subcellular location">
    <subcellularLocation>
        <location evidence="1">Nucleus</location>
    </subcellularLocation>
</comment>
<keyword evidence="4" id="KW-0804">Transcription</keyword>
<evidence type="ECO:0000256" key="2">
    <source>
        <dbReference type="ARBA" id="ARBA00023015"/>
    </source>
</evidence>
<feature type="compositionally biased region" description="Polar residues" evidence="6">
    <location>
        <begin position="599"/>
        <end position="613"/>
    </location>
</feature>
<dbReference type="PROSITE" id="PS50048">
    <property type="entry name" value="ZN2_CY6_FUNGAL_2"/>
    <property type="match status" value="1"/>
</dbReference>
<proteinExistence type="predicted"/>
<feature type="domain" description="Zn(2)-C6 fungal-type" evidence="8">
    <location>
        <begin position="35"/>
        <end position="69"/>
    </location>
</feature>
<feature type="compositionally biased region" description="Polar residues" evidence="6">
    <location>
        <begin position="667"/>
        <end position="679"/>
    </location>
</feature>
<keyword evidence="2" id="KW-0805">Transcription regulation</keyword>
<dbReference type="PROSITE" id="PS00463">
    <property type="entry name" value="ZN2_CY6_FUNGAL_1"/>
    <property type="match status" value="1"/>
</dbReference>
<reference evidence="9" key="1">
    <citation type="submission" date="2014-02" db="EMBL/GenBank/DDBJ databases">
        <authorList>
            <person name="Genoscope - CEA"/>
        </authorList>
    </citation>
    <scope>NUCLEOTIDE SEQUENCE</scope>
    <source>
        <strain evidence="9">LS3</strain>
    </source>
</reference>
<feature type="transmembrane region" description="Helical" evidence="7">
    <location>
        <begin position="513"/>
        <end position="530"/>
    </location>
</feature>
<dbReference type="InterPro" id="IPR001138">
    <property type="entry name" value="Zn2Cys6_DnaBD"/>
</dbReference>
<dbReference type="InterPro" id="IPR036864">
    <property type="entry name" value="Zn2-C6_fun-type_DNA-bd_sf"/>
</dbReference>
<evidence type="ECO:0000256" key="1">
    <source>
        <dbReference type="ARBA" id="ARBA00004123"/>
    </source>
</evidence>
<dbReference type="Gene3D" id="4.10.240.10">
    <property type="entry name" value="Zn(2)-C6 fungal-type DNA-binding domain"/>
    <property type="match status" value="1"/>
</dbReference>
<keyword evidence="7" id="KW-1133">Transmembrane helix</keyword>
<feature type="region of interest" description="Disordered" evidence="6">
    <location>
        <begin position="1"/>
        <end position="36"/>
    </location>
</feature>
<dbReference type="PhylomeDB" id="A0A060TGM2"/>
<feature type="region of interest" description="Disordered" evidence="6">
    <location>
        <begin position="587"/>
        <end position="681"/>
    </location>
</feature>
<keyword evidence="7" id="KW-0472">Membrane</keyword>
<feature type="compositionally biased region" description="Polar residues" evidence="6">
    <location>
        <begin position="622"/>
        <end position="644"/>
    </location>
</feature>
<keyword evidence="5" id="KW-0539">Nucleus</keyword>
<feature type="compositionally biased region" description="Low complexity" evidence="6">
    <location>
        <begin position="656"/>
        <end position="666"/>
    </location>
</feature>
<accession>A0A060TGM2</accession>
<dbReference type="AlphaFoldDB" id="A0A060TGM2"/>
<keyword evidence="7" id="KW-0812">Transmembrane</keyword>
<evidence type="ECO:0000313" key="9">
    <source>
        <dbReference type="EMBL" id="CDP38306.1"/>
    </source>
</evidence>
<dbReference type="GO" id="GO:0000981">
    <property type="term" value="F:DNA-binding transcription factor activity, RNA polymerase II-specific"/>
    <property type="evidence" value="ECO:0007669"/>
    <property type="project" value="InterPro"/>
</dbReference>
<dbReference type="InterPro" id="IPR051089">
    <property type="entry name" value="prtT"/>
</dbReference>
<name>A0A060TGM2_BLAAD</name>
<evidence type="ECO:0000256" key="3">
    <source>
        <dbReference type="ARBA" id="ARBA00023125"/>
    </source>
</evidence>
<dbReference type="GO" id="GO:0000976">
    <property type="term" value="F:transcription cis-regulatory region binding"/>
    <property type="evidence" value="ECO:0007669"/>
    <property type="project" value="TreeGrafter"/>
</dbReference>
<reference evidence="9" key="2">
    <citation type="submission" date="2014-06" db="EMBL/GenBank/DDBJ databases">
        <title>The complete genome of Blastobotrys (Arxula) adeninivorans LS3 - a yeast of biotechnological interest.</title>
        <authorList>
            <person name="Kunze G."/>
            <person name="Gaillardin C."/>
            <person name="Czernicka M."/>
            <person name="Durrens P."/>
            <person name="Martin T."/>
            <person name="Boer E."/>
            <person name="Gabaldon T."/>
            <person name="Cruz J."/>
            <person name="Talla E."/>
            <person name="Marck C."/>
            <person name="Goffeau A."/>
            <person name="Barbe V."/>
            <person name="Baret P."/>
            <person name="Baronian K."/>
            <person name="Beier S."/>
            <person name="Bleykasten C."/>
            <person name="Bode R."/>
            <person name="Casaregola S."/>
            <person name="Despons L."/>
            <person name="Fairhead C."/>
            <person name="Giersberg M."/>
            <person name="Gierski P."/>
            <person name="Hahnel U."/>
            <person name="Hartmann A."/>
            <person name="Jankowska D."/>
            <person name="Jubin C."/>
            <person name="Jung P."/>
            <person name="Lafontaine I."/>
            <person name="Leh-Louis V."/>
            <person name="Lemaire M."/>
            <person name="Marcet-Houben M."/>
            <person name="Mascher M."/>
            <person name="Morel G."/>
            <person name="Richard G.-F."/>
            <person name="Riechen J."/>
            <person name="Sacerdot C."/>
            <person name="Sarkar A."/>
            <person name="Savel G."/>
            <person name="Schacherer J."/>
            <person name="Sherman D."/>
            <person name="Straub M.-L."/>
            <person name="Stein N."/>
            <person name="Thierry A."/>
            <person name="Trautwein-Schult A."/>
            <person name="Westhof E."/>
            <person name="Worch S."/>
            <person name="Dujon B."/>
            <person name="Souciet J.-L."/>
            <person name="Wincker P."/>
            <person name="Scholz U."/>
            <person name="Neuveglise N."/>
        </authorList>
    </citation>
    <scope>NUCLEOTIDE SEQUENCE</scope>
    <source>
        <strain evidence="9">LS3</strain>
    </source>
</reference>
<dbReference type="SUPFAM" id="SSF57701">
    <property type="entry name" value="Zn2/Cys6 DNA-binding domain"/>
    <property type="match status" value="1"/>
</dbReference>
<evidence type="ECO:0000259" key="8">
    <source>
        <dbReference type="PROSITE" id="PS50048"/>
    </source>
</evidence>
<gene>
    <name evidence="9" type="ORF">GNLVRS02_ARAD1D31724g</name>
</gene>
<keyword evidence="3" id="KW-0238">DNA-binding</keyword>
<sequence length="750" mass="82590">MSEWRLGSNKSPGTSPTGDGSQGDGKKPKQKRPQACVSCRRQKMKCKFSVHTDPPQCDRCRQSNTECRFEVRANDKQWTSSVEDRLRRLENTLVELMDVLQNNNLWRPKSPSSTMSRQINDATSGMVSVLQNSRIGSSAEASPESLAGSSSGRAPKRVKMDSSSTGVMGQSQSQMSSNENGQLDAAAAQSLIEHFDTKLARYLPILVFKYLPQFDITVKQRSPVLYHSILSVASLYHPDYQDRHVEFRTQFVRSADSLDYGMLAQASGSRNLDVVVDVLVALSMAGAWLGGEIGFRMSTIATNLAGTVLPDELNRLDPQQDKTLKEKYGAIGLMTYIIEQRLRIIHARPVDPSQLVNNKRRDYFLAQFLASMLPSRGGHHNMDVAELKITANVELCAIILMLQLDLQREIQQEVVVHWNNQLDKWLAEWMGRLTASLLPSSWKPVLLTFHFAKLFLNSQAGGLGHQSNSSGSFNMDANSRLKYNKMAETSALDILGMLVRDHDTERLIGVGPVFYPTIFITAGALIVRLISLMRMGHYNFDQDQALKVLKGAYGVLTSKISSPVLPCYSSVQNLGNGIAKVESMTQVSMAPAQPPPQQHSQLESHFDSQSSTMGIPAPMVSTAPSSHTISVQSQLSAPPTNEPSHASLAGSGPGQTSAVTATTTTTDSQPQFGVRNSTAGLADYGNGDDELSLNKLWSFTPFRTYEDDPTLESISNDSEQPIWQPTFEDADFMFDAHSSRLLDSLGVPYS</sequence>
<evidence type="ECO:0000256" key="4">
    <source>
        <dbReference type="ARBA" id="ARBA00023163"/>
    </source>
</evidence>
<dbReference type="GO" id="GO:0005634">
    <property type="term" value="C:nucleus"/>
    <property type="evidence" value="ECO:0007669"/>
    <property type="project" value="UniProtKB-SubCell"/>
</dbReference>